<accession>A0A941E8B5</accession>
<evidence type="ECO:0000313" key="2">
    <source>
        <dbReference type="Proteomes" id="UP000676325"/>
    </source>
</evidence>
<evidence type="ECO:0000313" key="1">
    <source>
        <dbReference type="EMBL" id="MBR7828170.1"/>
    </source>
</evidence>
<keyword evidence="2" id="KW-1185">Reference proteome</keyword>
<protein>
    <submittedName>
        <fullName evidence="1">Uncharacterized protein</fullName>
    </submittedName>
</protein>
<dbReference type="Proteomes" id="UP000676325">
    <property type="component" value="Unassembled WGS sequence"/>
</dbReference>
<organism evidence="1 2">
    <name type="scientific">Actinospica acidithermotolerans</name>
    <dbReference type="NCBI Taxonomy" id="2828514"/>
    <lineage>
        <taxon>Bacteria</taxon>
        <taxon>Bacillati</taxon>
        <taxon>Actinomycetota</taxon>
        <taxon>Actinomycetes</taxon>
        <taxon>Catenulisporales</taxon>
        <taxon>Actinospicaceae</taxon>
        <taxon>Actinospica</taxon>
    </lineage>
</organism>
<proteinExistence type="predicted"/>
<dbReference type="EMBL" id="JAGSOH010000050">
    <property type="protein sequence ID" value="MBR7828170.1"/>
    <property type="molecule type" value="Genomic_DNA"/>
</dbReference>
<sequence length="118" mass="12333">MVDPALATLVLSSVNTAANAASQEAGKQLWQGLVALVRRARREPNAEVEPAHAQALAAILVTTASRDPQFAADLRSWIEQAAQLTPTSGDTSNSISGDARVAGNVVQARDISGPVTFR</sequence>
<reference evidence="1" key="1">
    <citation type="submission" date="2021-04" db="EMBL/GenBank/DDBJ databases">
        <title>Genome based classification of Actinospica acidithermotolerans sp. nov., an actinobacterium isolated from an Indonesian hot spring.</title>
        <authorList>
            <person name="Kusuma A.B."/>
            <person name="Putra K.E."/>
            <person name="Nafisah S."/>
            <person name="Loh J."/>
            <person name="Nouioui I."/>
            <person name="Goodfellow M."/>
        </authorList>
    </citation>
    <scope>NUCLEOTIDE SEQUENCE</scope>
    <source>
        <strain evidence="1">MGRD01-02</strain>
    </source>
</reference>
<gene>
    <name evidence="1" type="ORF">KDK95_17770</name>
</gene>
<name>A0A941E8B5_9ACTN</name>
<dbReference type="AlphaFoldDB" id="A0A941E8B5"/>
<comment type="caution">
    <text evidence="1">The sequence shown here is derived from an EMBL/GenBank/DDBJ whole genome shotgun (WGS) entry which is preliminary data.</text>
</comment>
<dbReference type="RefSeq" id="WP_212519310.1">
    <property type="nucleotide sequence ID" value="NZ_JAGSOH010000050.1"/>
</dbReference>